<reference evidence="2" key="1">
    <citation type="submission" date="2021-04" db="EMBL/GenBank/DDBJ databases">
        <title>Draft genomes of 20 S. canis strains.</title>
        <authorList>
            <person name="Pagnossin D."/>
            <person name="Weir W."/>
            <person name="Smith A."/>
            <person name="Ure R."/>
            <person name="Oravcova K."/>
        </authorList>
    </citation>
    <scope>NUCLEOTIDE SEQUENCE</scope>
    <source>
        <strain evidence="2">284</strain>
    </source>
</reference>
<sequence>MDSLASNQLFAHYEWLHHQPEPGFSEEKTKDYVKRILHKVNLEKISEGKLGLIYQYRGREEQDKHYDLAFRSELDAVEINESAQVYYHGCGHDAHTSIQLELATYVAQNKPKLNILFIFQASEEKYGGAKEVCKFLKESNVSVSKMYALHVTSDLYSNYVSINKGDVLAAGLTCRLKLLLKDSGHVSHQGESAARLFAKLVLLSEKMNEPDVHCTITNFSSNGSHNVSPTELSFNITFRGKTSEKCKIKQQIFLDQLNVDYQNEVVMNYPVLHNDVALYDWVYQKLFQSEVIKVVETPFIFSCDDFSVYGKELDVATCYFFIGAYNKGHAIHTQEFITPKATLLRGWYVMILLVEKENERING</sequence>
<gene>
    <name evidence="2" type="ORF">KB584_02625</name>
</gene>
<dbReference type="EMBL" id="JAGQEX010000004">
    <property type="protein sequence ID" value="MDV5976374.1"/>
    <property type="molecule type" value="Genomic_DNA"/>
</dbReference>
<dbReference type="InterPro" id="IPR002933">
    <property type="entry name" value="Peptidase_M20"/>
</dbReference>
<dbReference type="Proteomes" id="UP001186118">
    <property type="component" value="Unassembled WGS sequence"/>
</dbReference>
<proteinExistence type="predicted"/>
<dbReference type="PANTHER" id="PTHR11014">
    <property type="entry name" value="PEPTIDASE M20 FAMILY MEMBER"/>
    <property type="match status" value="1"/>
</dbReference>
<dbReference type="PANTHER" id="PTHR11014:SF63">
    <property type="entry name" value="METALLOPEPTIDASE, PUTATIVE (AFU_ORTHOLOGUE AFUA_6G09600)-RELATED"/>
    <property type="match status" value="1"/>
</dbReference>
<dbReference type="SUPFAM" id="SSF53187">
    <property type="entry name" value="Zn-dependent exopeptidases"/>
    <property type="match status" value="1"/>
</dbReference>
<evidence type="ECO:0000259" key="1">
    <source>
        <dbReference type="Pfam" id="PF07687"/>
    </source>
</evidence>
<name>A0AAE4Q3K9_STRCB</name>
<dbReference type="RefSeq" id="WP_317609685.1">
    <property type="nucleotide sequence ID" value="NZ_JAGQEX010000004.1"/>
</dbReference>
<feature type="domain" description="Peptidase M20 dimerisation" evidence="1">
    <location>
        <begin position="182"/>
        <end position="261"/>
    </location>
</feature>
<dbReference type="Pfam" id="PF07687">
    <property type="entry name" value="M20_dimer"/>
    <property type="match status" value="1"/>
</dbReference>
<dbReference type="Gene3D" id="3.30.70.360">
    <property type="match status" value="1"/>
</dbReference>
<evidence type="ECO:0000313" key="2">
    <source>
        <dbReference type="EMBL" id="MDV5976374.1"/>
    </source>
</evidence>
<protein>
    <submittedName>
        <fullName evidence="2">Amidohydrolase</fullName>
    </submittedName>
</protein>
<accession>A0AAE4Q3K9</accession>
<dbReference type="AlphaFoldDB" id="A0AAE4Q3K9"/>
<organism evidence="2 3">
    <name type="scientific">Streptococcus canis</name>
    <dbReference type="NCBI Taxonomy" id="1329"/>
    <lineage>
        <taxon>Bacteria</taxon>
        <taxon>Bacillati</taxon>
        <taxon>Bacillota</taxon>
        <taxon>Bacilli</taxon>
        <taxon>Lactobacillales</taxon>
        <taxon>Streptococcaceae</taxon>
        <taxon>Streptococcus</taxon>
    </lineage>
</organism>
<dbReference type="Gene3D" id="3.40.630.10">
    <property type="entry name" value="Zn peptidases"/>
    <property type="match status" value="1"/>
</dbReference>
<dbReference type="Pfam" id="PF01546">
    <property type="entry name" value="Peptidase_M20"/>
    <property type="match status" value="1"/>
</dbReference>
<dbReference type="GO" id="GO:0016787">
    <property type="term" value="F:hydrolase activity"/>
    <property type="evidence" value="ECO:0007669"/>
    <property type="project" value="InterPro"/>
</dbReference>
<evidence type="ECO:0000313" key="3">
    <source>
        <dbReference type="Proteomes" id="UP001186118"/>
    </source>
</evidence>
<dbReference type="InterPro" id="IPR017439">
    <property type="entry name" value="Amidohydrolase"/>
</dbReference>
<comment type="caution">
    <text evidence="2">The sequence shown here is derived from an EMBL/GenBank/DDBJ whole genome shotgun (WGS) entry which is preliminary data.</text>
</comment>
<dbReference type="InterPro" id="IPR011650">
    <property type="entry name" value="Peptidase_M20_dimer"/>
</dbReference>